<dbReference type="EC" id="2.1.1.57" evidence="2"/>
<keyword evidence="10" id="KW-1185">Reference proteome</keyword>
<evidence type="ECO:0000256" key="4">
    <source>
        <dbReference type="ARBA" id="ARBA00022768"/>
    </source>
</evidence>
<proteinExistence type="predicted"/>
<evidence type="ECO:0000256" key="6">
    <source>
        <dbReference type="ARBA" id="ARBA00034661"/>
    </source>
</evidence>
<dbReference type="RefSeq" id="XP_005819186.1">
    <property type="nucleotide sequence ID" value="XM_005819129.1"/>
</dbReference>
<dbReference type="CDD" id="cd20760">
    <property type="entry name" value="capping_2-OMTase_Mimiviridae"/>
    <property type="match status" value="1"/>
</dbReference>
<comment type="function">
    <text evidence="6">Displays methyltransferase, positive regulation of the poly(A) polymerase and transcription elongation activities. Involved in the modification of both mRNA ends and in intermediate and late gene positive transcription elongation. At the mRNAs 5' end, methylates the ribose 2' OH group of the first transcribed nucleotide, thereby producing a 2'-O-methylpurine cap. At the 3' end, functions as a processivity factor which stimulates the activity of the viral poly(A) polymerase OPG063 that creates mRNA's poly(A) tail. In the presence of OPG102, OPG063 does not dissociate from the RNA allowing tail elongation to around 250 adenylates.</text>
</comment>
<comment type="subcellular location">
    <subcellularLocation>
        <location evidence="1">Virion</location>
    </subcellularLocation>
</comment>
<dbReference type="InterPro" id="IPR029063">
    <property type="entry name" value="SAM-dependent_MTases_sf"/>
</dbReference>
<evidence type="ECO:0000313" key="8">
    <source>
        <dbReference type="EMBL" id="EKX32206.1"/>
    </source>
</evidence>
<dbReference type="Pfam" id="PF01358">
    <property type="entry name" value="PARP_regulatory"/>
    <property type="match status" value="1"/>
</dbReference>
<dbReference type="PaxDb" id="55529-EKX32206"/>
<comment type="subunit">
    <text evidence="7">Interacts with poly(A) polymerase catalytic subunit OPG063. Interacts with OPG109 and OPG123; these interactions might help linking transcription to capping and polyadenylation.</text>
</comment>
<dbReference type="eggNOG" id="ENOG502QQRD">
    <property type="taxonomic scope" value="Eukaryota"/>
</dbReference>
<protein>
    <recommendedName>
        <fullName evidence="3">Cap-specific mRNA (nucleoside-2'-O-)-methyltransferase</fullName>
        <ecNumber evidence="2">2.1.1.57</ecNumber>
    </recommendedName>
</protein>
<dbReference type="GO" id="GO:0004483">
    <property type="term" value="F:methyltransferase cap1 activity"/>
    <property type="evidence" value="ECO:0007669"/>
    <property type="project" value="UniProtKB-EC"/>
</dbReference>
<feature type="non-terminal residue" evidence="8">
    <location>
        <position position="212"/>
    </location>
</feature>
<organism evidence="8">
    <name type="scientific">Guillardia theta (strain CCMP2712)</name>
    <name type="common">Cryptophyte</name>
    <dbReference type="NCBI Taxonomy" id="905079"/>
    <lineage>
        <taxon>Eukaryota</taxon>
        <taxon>Cryptophyceae</taxon>
        <taxon>Pyrenomonadales</taxon>
        <taxon>Geminigeraceae</taxon>
        <taxon>Guillardia</taxon>
    </lineage>
</organism>
<reference evidence="9" key="3">
    <citation type="submission" date="2015-06" db="UniProtKB">
        <authorList>
            <consortium name="EnsemblProtists"/>
        </authorList>
    </citation>
    <scope>IDENTIFICATION</scope>
</reference>
<evidence type="ECO:0000256" key="2">
    <source>
        <dbReference type="ARBA" id="ARBA00011923"/>
    </source>
</evidence>
<reference evidence="8 10" key="1">
    <citation type="journal article" date="2012" name="Nature">
        <title>Algal genomes reveal evolutionary mosaicism and the fate of nucleomorphs.</title>
        <authorList>
            <consortium name="DOE Joint Genome Institute"/>
            <person name="Curtis B.A."/>
            <person name="Tanifuji G."/>
            <person name="Burki F."/>
            <person name="Gruber A."/>
            <person name="Irimia M."/>
            <person name="Maruyama S."/>
            <person name="Arias M.C."/>
            <person name="Ball S.G."/>
            <person name="Gile G.H."/>
            <person name="Hirakawa Y."/>
            <person name="Hopkins J.F."/>
            <person name="Kuo A."/>
            <person name="Rensing S.A."/>
            <person name="Schmutz J."/>
            <person name="Symeonidi A."/>
            <person name="Elias M."/>
            <person name="Eveleigh R.J."/>
            <person name="Herman E.K."/>
            <person name="Klute M.J."/>
            <person name="Nakayama T."/>
            <person name="Obornik M."/>
            <person name="Reyes-Prieto A."/>
            <person name="Armbrust E.V."/>
            <person name="Aves S.J."/>
            <person name="Beiko R.G."/>
            <person name="Coutinho P."/>
            <person name="Dacks J.B."/>
            <person name="Durnford D.G."/>
            <person name="Fast N.M."/>
            <person name="Green B.R."/>
            <person name="Grisdale C.J."/>
            <person name="Hempel F."/>
            <person name="Henrissat B."/>
            <person name="Hoppner M.P."/>
            <person name="Ishida K."/>
            <person name="Kim E."/>
            <person name="Koreny L."/>
            <person name="Kroth P.G."/>
            <person name="Liu Y."/>
            <person name="Malik S.B."/>
            <person name="Maier U.G."/>
            <person name="McRose D."/>
            <person name="Mock T."/>
            <person name="Neilson J.A."/>
            <person name="Onodera N.T."/>
            <person name="Poole A.M."/>
            <person name="Pritham E.J."/>
            <person name="Richards T.A."/>
            <person name="Rocap G."/>
            <person name="Roy S.W."/>
            <person name="Sarai C."/>
            <person name="Schaack S."/>
            <person name="Shirato S."/>
            <person name="Slamovits C.H."/>
            <person name="Spencer D.F."/>
            <person name="Suzuki S."/>
            <person name="Worden A.Z."/>
            <person name="Zauner S."/>
            <person name="Barry K."/>
            <person name="Bell C."/>
            <person name="Bharti A.K."/>
            <person name="Crow J.A."/>
            <person name="Grimwood J."/>
            <person name="Kramer R."/>
            <person name="Lindquist E."/>
            <person name="Lucas S."/>
            <person name="Salamov A."/>
            <person name="McFadden G.I."/>
            <person name="Lane C.E."/>
            <person name="Keeling P.J."/>
            <person name="Gray M.W."/>
            <person name="Grigoriev I.V."/>
            <person name="Archibald J.M."/>
        </authorList>
    </citation>
    <scope>NUCLEOTIDE SEQUENCE</scope>
    <source>
        <strain evidence="8 10">CCMP2712</strain>
    </source>
</reference>
<evidence type="ECO:0000313" key="9">
    <source>
        <dbReference type="EnsemblProtists" id="EKX32206"/>
    </source>
</evidence>
<dbReference type="InterPro" id="IPR000176">
    <property type="entry name" value="mRNA_MeTrfase-like"/>
</dbReference>
<sequence>PERPYQAREDIQKISVVHWGQRKLFVAEMSFLSAHYTPSITTVVYAGAAPGTHLVELMLKFQKLSWVLVDPEPFHHKLRDFYSSSVTLIQDRFTDAFAAQFAGRNDVLFISDIRTADHNRDNKEENERKIAQDMQNQKRWFRIMNPVAALLKFRLPWDNRMTTYPMGKIQYPVWGRVSTTETQLIVLQNAPDTVYDNKRYESKMFYHNTIAR</sequence>
<dbReference type="PROSITE" id="PS51612">
    <property type="entry name" value="SAM_MT_2O_PK"/>
    <property type="match status" value="1"/>
</dbReference>
<dbReference type="OrthoDB" id="270189at2759"/>
<dbReference type="Gene3D" id="3.40.50.150">
    <property type="entry name" value="Vaccinia Virus protein VP39"/>
    <property type="match status" value="1"/>
</dbReference>
<dbReference type="GO" id="GO:0003746">
    <property type="term" value="F:translation elongation factor activity"/>
    <property type="evidence" value="ECO:0007669"/>
    <property type="project" value="UniProtKB-KW"/>
</dbReference>
<dbReference type="AlphaFoldDB" id="L1I7G2"/>
<dbReference type="EMBL" id="JH993205">
    <property type="protein sequence ID" value="EKX32206.1"/>
    <property type="molecule type" value="Genomic_DNA"/>
</dbReference>
<evidence type="ECO:0000256" key="5">
    <source>
        <dbReference type="ARBA" id="ARBA00022917"/>
    </source>
</evidence>
<dbReference type="SUPFAM" id="SSF53335">
    <property type="entry name" value="S-adenosyl-L-methionine-dependent methyltransferases"/>
    <property type="match status" value="1"/>
</dbReference>
<dbReference type="HOGENOM" id="CLU_1334962_0_0_1"/>
<dbReference type="OMA" id="CITEDLT"/>
<keyword evidence="5" id="KW-0648">Protein biosynthesis</keyword>
<dbReference type="KEGG" id="gtt:GUITHDRAFT_47020"/>
<evidence type="ECO:0000313" key="10">
    <source>
        <dbReference type="Proteomes" id="UP000011087"/>
    </source>
</evidence>
<evidence type="ECO:0000256" key="3">
    <source>
        <dbReference type="ARBA" id="ARBA00015701"/>
    </source>
</evidence>
<evidence type="ECO:0000256" key="7">
    <source>
        <dbReference type="ARBA" id="ARBA00046511"/>
    </source>
</evidence>
<dbReference type="EnsemblProtists" id="EKX32206">
    <property type="protein sequence ID" value="EKX32206"/>
    <property type="gene ID" value="GUITHDRAFT_47020"/>
</dbReference>
<name>L1I7G2_GUITC</name>
<reference evidence="10" key="2">
    <citation type="submission" date="2012-11" db="EMBL/GenBank/DDBJ databases">
        <authorList>
            <person name="Kuo A."/>
            <person name="Curtis B.A."/>
            <person name="Tanifuji G."/>
            <person name="Burki F."/>
            <person name="Gruber A."/>
            <person name="Irimia M."/>
            <person name="Maruyama S."/>
            <person name="Arias M.C."/>
            <person name="Ball S.G."/>
            <person name="Gile G.H."/>
            <person name="Hirakawa Y."/>
            <person name="Hopkins J.F."/>
            <person name="Rensing S.A."/>
            <person name="Schmutz J."/>
            <person name="Symeonidi A."/>
            <person name="Elias M."/>
            <person name="Eveleigh R.J."/>
            <person name="Herman E.K."/>
            <person name="Klute M.J."/>
            <person name="Nakayama T."/>
            <person name="Obornik M."/>
            <person name="Reyes-Prieto A."/>
            <person name="Armbrust E.V."/>
            <person name="Aves S.J."/>
            <person name="Beiko R.G."/>
            <person name="Coutinho P."/>
            <person name="Dacks J.B."/>
            <person name="Durnford D.G."/>
            <person name="Fast N.M."/>
            <person name="Green B.R."/>
            <person name="Grisdale C."/>
            <person name="Hempe F."/>
            <person name="Henrissat B."/>
            <person name="Hoppner M.P."/>
            <person name="Ishida K.-I."/>
            <person name="Kim E."/>
            <person name="Koreny L."/>
            <person name="Kroth P.G."/>
            <person name="Liu Y."/>
            <person name="Malik S.-B."/>
            <person name="Maier U.G."/>
            <person name="McRose D."/>
            <person name="Mock T."/>
            <person name="Neilson J.A."/>
            <person name="Onodera N.T."/>
            <person name="Poole A.M."/>
            <person name="Pritham E.J."/>
            <person name="Richards T.A."/>
            <person name="Rocap G."/>
            <person name="Roy S.W."/>
            <person name="Sarai C."/>
            <person name="Schaack S."/>
            <person name="Shirato S."/>
            <person name="Slamovits C.H."/>
            <person name="Spencer D.F."/>
            <person name="Suzuki S."/>
            <person name="Worden A.Z."/>
            <person name="Zauner S."/>
            <person name="Barry K."/>
            <person name="Bell C."/>
            <person name="Bharti A.K."/>
            <person name="Crow J.A."/>
            <person name="Grimwood J."/>
            <person name="Kramer R."/>
            <person name="Lindquist E."/>
            <person name="Lucas S."/>
            <person name="Salamov A."/>
            <person name="McFadden G.I."/>
            <person name="Lane C.E."/>
            <person name="Keeling P.J."/>
            <person name="Gray M.W."/>
            <person name="Grigoriev I.V."/>
            <person name="Archibald J.M."/>
        </authorList>
    </citation>
    <scope>NUCLEOTIDE SEQUENCE</scope>
    <source>
        <strain evidence="10">CCMP2712</strain>
    </source>
</reference>
<keyword evidence="4" id="KW-0251">Elongation factor</keyword>
<dbReference type="GeneID" id="17288935"/>
<dbReference type="GO" id="GO:0006370">
    <property type="term" value="P:7-methylguanosine mRNA capping"/>
    <property type="evidence" value="ECO:0007669"/>
    <property type="project" value="InterPro"/>
</dbReference>
<accession>L1I7G2</accession>
<dbReference type="Proteomes" id="UP000011087">
    <property type="component" value="Unassembled WGS sequence"/>
</dbReference>
<gene>
    <name evidence="8" type="ORF">GUITHDRAFT_47020</name>
</gene>
<feature type="non-terminal residue" evidence="8">
    <location>
        <position position="1"/>
    </location>
</feature>
<dbReference type="InterPro" id="IPR025804">
    <property type="entry name" value="Pox/kineto_cap_MeTfrase"/>
</dbReference>
<evidence type="ECO:0000256" key="1">
    <source>
        <dbReference type="ARBA" id="ARBA00004328"/>
    </source>
</evidence>